<accession>A0A1H2V9U4</accession>
<evidence type="ECO:0000313" key="2">
    <source>
        <dbReference type="EMBL" id="SDW65077.1"/>
    </source>
</evidence>
<proteinExistence type="predicted"/>
<keyword evidence="3" id="KW-1185">Reference proteome</keyword>
<organism evidence="2 3">
    <name type="scientific">Litoreibacter albidus</name>
    <dbReference type="NCBI Taxonomy" id="670155"/>
    <lineage>
        <taxon>Bacteria</taxon>
        <taxon>Pseudomonadati</taxon>
        <taxon>Pseudomonadota</taxon>
        <taxon>Alphaproteobacteria</taxon>
        <taxon>Rhodobacterales</taxon>
        <taxon>Roseobacteraceae</taxon>
        <taxon>Litoreibacter</taxon>
    </lineage>
</organism>
<feature type="coiled-coil region" evidence="1">
    <location>
        <begin position="34"/>
        <end position="61"/>
    </location>
</feature>
<dbReference type="EMBL" id="FNOI01000002">
    <property type="protein sequence ID" value="SDW65077.1"/>
    <property type="molecule type" value="Genomic_DNA"/>
</dbReference>
<sequence length="72" mass="8146">MLNFLILLFAMSASGAIGFYLARERYLGDGKREVRALGAELAKLRRRSQSADAQTARLRTECDRLKRATRKS</sequence>
<keyword evidence="1" id="KW-0175">Coiled coil</keyword>
<dbReference type="OrthoDB" id="7865952at2"/>
<dbReference type="RefSeq" id="WP_089946126.1">
    <property type="nucleotide sequence ID" value="NZ_FNOI01000002.1"/>
</dbReference>
<dbReference type="Proteomes" id="UP000199441">
    <property type="component" value="Unassembled WGS sequence"/>
</dbReference>
<evidence type="ECO:0000313" key="3">
    <source>
        <dbReference type="Proteomes" id="UP000199441"/>
    </source>
</evidence>
<gene>
    <name evidence="2" type="ORF">SAMN04488001_1453</name>
</gene>
<protein>
    <submittedName>
        <fullName evidence="2">Uncharacterized protein</fullName>
    </submittedName>
</protein>
<reference evidence="3" key="1">
    <citation type="submission" date="2016-10" db="EMBL/GenBank/DDBJ databases">
        <authorList>
            <person name="Varghese N."/>
            <person name="Submissions S."/>
        </authorList>
    </citation>
    <scope>NUCLEOTIDE SEQUENCE [LARGE SCALE GENOMIC DNA]</scope>
    <source>
        <strain evidence="3">DSM 26922</strain>
    </source>
</reference>
<name>A0A1H2V9U4_9RHOB</name>
<evidence type="ECO:0000256" key="1">
    <source>
        <dbReference type="SAM" id="Coils"/>
    </source>
</evidence>
<dbReference type="STRING" id="670155.SAMN04488001_1453"/>
<dbReference type="AlphaFoldDB" id="A0A1H2V9U4"/>